<feature type="domain" description="Alpha/beta hydrolase" evidence="1">
    <location>
        <begin position="207"/>
        <end position="638"/>
    </location>
</feature>
<evidence type="ECO:0000313" key="3">
    <source>
        <dbReference type="Proteomes" id="UP001208771"/>
    </source>
</evidence>
<dbReference type="AlphaFoldDB" id="A0AAE3SUE2"/>
<dbReference type="Proteomes" id="UP001208771">
    <property type="component" value="Unassembled WGS sequence"/>
</dbReference>
<dbReference type="Pfam" id="PF20091">
    <property type="entry name" value="Abhydrolase_10"/>
    <property type="match status" value="1"/>
</dbReference>
<proteinExistence type="predicted"/>
<comment type="caution">
    <text evidence="2">The sequence shown here is derived from an EMBL/GenBank/DDBJ whole genome shotgun (WGS) entry which is preliminary data.</text>
</comment>
<accession>A0AAE3SUE2</accession>
<name>A0AAE3SUE2_9HYPH</name>
<organism evidence="2 3">
    <name type="scientific">Ectorhizobium quercum</name>
    <dbReference type="NCBI Taxonomy" id="2965071"/>
    <lineage>
        <taxon>Bacteria</taxon>
        <taxon>Pseudomonadati</taxon>
        <taxon>Pseudomonadota</taxon>
        <taxon>Alphaproteobacteria</taxon>
        <taxon>Hyphomicrobiales</taxon>
        <taxon>Rhizobiaceae</taxon>
        <taxon>Ectorhizobium</taxon>
    </lineage>
</organism>
<gene>
    <name evidence="2" type="ORF">NOF55_08430</name>
</gene>
<sequence>MSSSARPLISFQETKRISPAYDGREFGTAGPYEWVFGTLNCEIDPDSPRNRDIALLDLAPRNAGGFVEYETEIEILKPVDESRGNGWLLYDVLNRGTKRAIQRINTGPATNMPFANEHLGTAYLLERGFTVVWSSWQGDVPAGAGRMLAKLPVAARPDGPYTGASREEFIKDARAAIREDTIEEVSDSLFRYRLAYPAADIADASASLTVRQNEADPRQTPADLTWRYLDETTIEIEHPANFVFDRGAIYEFIYTARNPVVMGLGFSAVRDTLSFLRYGGADGTPHPLKASYRKALGFGLSQSGRFLRDFLHRGFNADLAGRPVFDAVMPLIAGSRKIFLNEPFSQPGRFSRQHEDHTFPGDQFPFGYADQFDPVSGRTDGILNRPVADGVCPKIMHVDTDSEYMSARSSLVTTDAEGNDVALPDNVRLYLASSVAHGDYALPPEIASAKGNTLTYGTLTRALIDALVEWIENGTLPPSSVYPTRAAGTLVDPEIAAQAFPKIGNAEFPAHINALRLTDHTSMPPATGQQYRVGISAIDSDGNSIGGVPHPLLIAPAGTHTGWQIRKAGYAQGELFNVFGSYWPFAATRADRLRDNDSRPSLEERYGSEQAWRDALAEGLAGLADEGFLLEEDKARILERAEAGYFTTFNFI</sequence>
<dbReference type="RefSeq" id="WP_306410897.1">
    <property type="nucleotide sequence ID" value="NZ_JANFPI010000002.1"/>
</dbReference>
<dbReference type="InterPro" id="IPR045394">
    <property type="entry name" value="Abhydrolase_dom"/>
</dbReference>
<keyword evidence="3" id="KW-1185">Reference proteome</keyword>
<keyword evidence="2" id="KW-0378">Hydrolase</keyword>
<protein>
    <submittedName>
        <fullName evidence="2">Alpha/beta hydrolase domain-containing protein</fullName>
    </submittedName>
</protein>
<evidence type="ECO:0000259" key="1">
    <source>
        <dbReference type="Pfam" id="PF20091"/>
    </source>
</evidence>
<reference evidence="2" key="1">
    <citation type="submission" date="2022-07" db="EMBL/GenBank/DDBJ databases">
        <title>Ectorhizobium quercum gen.nov., sp. nov.</title>
        <authorList>
            <person name="Ma T."/>
            <person name="Li Y."/>
        </authorList>
    </citation>
    <scope>NUCLEOTIDE SEQUENCE</scope>
    <source>
        <strain evidence="2">BDR2-2</strain>
    </source>
</reference>
<dbReference type="GO" id="GO:0016787">
    <property type="term" value="F:hydrolase activity"/>
    <property type="evidence" value="ECO:0007669"/>
    <property type="project" value="UniProtKB-KW"/>
</dbReference>
<evidence type="ECO:0000313" key="2">
    <source>
        <dbReference type="EMBL" id="MCX8997130.1"/>
    </source>
</evidence>
<dbReference type="EMBL" id="JANFPI010000002">
    <property type="protein sequence ID" value="MCX8997130.1"/>
    <property type="molecule type" value="Genomic_DNA"/>
</dbReference>